<keyword evidence="2" id="KW-0645">Protease</keyword>
<evidence type="ECO:0000256" key="4">
    <source>
        <dbReference type="ARBA" id="ARBA00022801"/>
    </source>
</evidence>
<dbReference type="InterPro" id="IPR001309">
    <property type="entry name" value="Pept_C14_p20"/>
</dbReference>
<evidence type="ECO:0000256" key="3">
    <source>
        <dbReference type="ARBA" id="ARBA00022703"/>
    </source>
</evidence>
<dbReference type="PROSITE" id="PS50208">
    <property type="entry name" value="CASPASE_P20"/>
    <property type="match status" value="1"/>
</dbReference>
<dbReference type="PANTHER" id="PTHR10454">
    <property type="entry name" value="CASPASE"/>
    <property type="match status" value="1"/>
</dbReference>
<keyword evidence="3" id="KW-0053">Apoptosis</keyword>
<dbReference type="PROSITE" id="PS50207">
    <property type="entry name" value="CASPASE_P10"/>
    <property type="match status" value="1"/>
</dbReference>
<evidence type="ECO:0000256" key="8">
    <source>
        <dbReference type="SAM" id="MobiDB-lite"/>
    </source>
</evidence>
<dbReference type="InterPro" id="IPR011600">
    <property type="entry name" value="Pept_C14_caspase"/>
</dbReference>
<evidence type="ECO:0000256" key="7">
    <source>
        <dbReference type="RuleBase" id="RU003971"/>
    </source>
</evidence>
<sequence>MSDHQGGSVLSTAWNYFGDLLKKRKGSNTSASDQRRSSMTTSHPAQNSPRKPAVGSAFDWKTSRTLEEPAQDLQDALPSPAVRTVLTPVPKTPAPVGLFSTRYFMGHAKRGTAVIINNRHFILSLGMPERKGTDEDAKALSGALKLLGFEVLQYDNLTVHNMAEAMKYFASLNHSDVDCFLTAVLTHGDEGVLFGTDGKMSIDRLLLPFKGNKCLTLAGKPKIFIFQMCLQACRGDKLDRGVDLVQADDESGVYRLPSEADFLLAYSTIPGFYSWRNTDNGSWYIQALAKTIHVHYGENRETDPRWEANMDFVKLLTRVNFEVSYFYKSNVPTNPELDQQKQVPSIVSMLTRDLYFPAKPPALLPPPQSASMESL</sequence>
<dbReference type="PRINTS" id="PR00376">
    <property type="entry name" value="IL1BCENZYME"/>
</dbReference>
<evidence type="ECO:0000313" key="12">
    <source>
        <dbReference type="Proteomes" id="UP000192578"/>
    </source>
</evidence>
<dbReference type="EMBL" id="MTYJ01000043">
    <property type="protein sequence ID" value="OQV19015.1"/>
    <property type="molecule type" value="Genomic_DNA"/>
</dbReference>
<dbReference type="Proteomes" id="UP000192578">
    <property type="component" value="Unassembled WGS sequence"/>
</dbReference>
<dbReference type="CDD" id="cd00032">
    <property type="entry name" value="CASc"/>
    <property type="match status" value="1"/>
</dbReference>
<dbReference type="FunFam" id="3.40.50.1460:FF:000001">
    <property type="entry name" value="Caspase-3 preproprotein"/>
    <property type="match status" value="1"/>
</dbReference>
<protein>
    <submittedName>
        <fullName evidence="11">Caspase-3</fullName>
    </submittedName>
</protein>
<gene>
    <name evidence="11" type="ORF">BV898_06873</name>
</gene>
<proteinExistence type="inferred from homology"/>
<evidence type="ECO:0000256" key="2">
    <source>
        <dbReference type="ARBA" id="ARBA00022670"/>
    </source>
</evidence>
<keyword evidence="12" id="KW-1185">Reference proteome</keyword>
<feature type="compositionally biased region" description="Polar residues" evidence="8">
    <location>
        <begin position="27"/>
        <end position="49"/>
    </location>
</feature>
<dbReference type="OrthoDB" id="6116485at2759"/>
<feature type="region of interest" description="Disordered" evidence="8">
    <location>
        <begin position="25"/>
        <end position="55"/>
    </location>
</feature>
<dbReference type="PROSITE" id="PS01121">
    <property type="entry name" value="CASPASE_HIS"/>
    <property type="match status" value="1"/>
</dbReference>
<reference evidence="12" key="1">
    <citation type="submission" date="2017-01" db="EMBL/GenBank/DDBJ databases">
        <title>Comparative genomics of anhydrobiosis in the tardigrade Hypsibius dujardini.</title>
        <authorList>
            <person name="Yoshida Y."/>
            <person name="Koutsovoulos G."/>
            <person name="Laetsch D."/>
            <person name="Stevens L."/>
            <person name="Kumar S."/>
            <person name="Horikawa D."/>
            <person name="Ishino K."/>
            <person name="Komine S."/>
            <person name="Tomita M."/>
            <person name="Blaxter M."/>
            <person name="Arakawa K."/>
        </authorList>
    </citation>
    <scope>NUCLEOTIDE SEQUENCE [LARGE SCALE GENOMIC DNA]</scope>
    <source>
        <strain evidence="12">Z151</strain>
    </source>
</reference>
<name>A0A1W0WUY7_HYPEX</name>
<evidence type="ECO:0000256" key="5">
    <source>
        <dbReference type="ARBA" id="ARBA00022807"/>
    </source>
</evidence>
<keyword evidence="6" id="KW-0865">Zymogen</keyword>
<dbReference type="InterPro" id="IPR015917">
    <property type="entry name" value="Pept_C14A"/>
</dbReference>
<evidence type="ECO:0000259" key="10">
    <source>
        <dbReference type="PROSITE" id="PS50208"/>
    </source>
</evidence>
<evidence type="ECO:0000313" key="11">
    <source>
        <dbReference type="EMBL" id="OQV19015.1"/>
    </source>
</evidence>
<dbReference type="SUPFAM" id="SSF52129">
    <property type="entry name" value="Caspase-like"/>
    <property type="match status" value="1"/>
</dbReference>
<evidence type="ECO:0000259" key="9">
    <source>
        <dbReference type="PROSITE" id="PS50207"/>
    </source>
</evidence>
<dbReference type="InterPro" id="IPR002138">
    <property type="entry name" value="Pept_C14_p10"/>
</dbReference>
<dbReference type="GO" id="GO:0043525">
    <property type="term" value="P:positive regulation of neuron apoptotic process"/>
    <property type="evidence" value="ECO:0007669"/>
    <property type="project" value="TreeGrafter"/>
</dbReference>
<organism evidence="11 12">
    <name type="scientific">Hypsibius exemplaris</name>
    <name type="common">Freshwater tardigrade</name>
    <dbReference type="NCBI Taxonomy" id="2072580"/>
    <lineage>
        <taxon>Eukaryota</taxon>
        <taxon>Metazoa</taxon>
        <taxon>Ecdysozoa</taxon>
        <taxon>Tardigrada</taxon>
        <taxon>Eutardigrada</taxon>
        <taxon>Parachela</taxon>
        <taxon>Hypsibioidea</taxon>
        <taxon>Hypsibiidae</taxon>
        <taxon>Hypsibius</taxon>
    </lineage>
</organism>
<dbReference type="GO" id="GO:0004197">
    <property type="term" value="F:cysteine-type endopeptidase activity"/>
    <property type="evidence" value="ECO:0007669"/>
    <property type="project" value="InterPro"/>
</dbReference>
<dbReference type="GO" id="GO:0045476">
    <property type="term" value="P:nurse cell apoptotic process"/>
    <property type="evidence" value="ECO:0007669"/>
    <property type="project" value="UniProtKB-ARBA"/>
</dbReference>
<dbReference type="GO" id="GO:1990525">
    <property type="term" value="F:BIR domain binding"/>
    <property type="evidence" value="ECO:0007669"/>
    <property type="project" value="UniProtKB-ARBA"/>
</dbReference>
<dbReference type="Gene3D" id="3.40.50.1460">
    <property type="match status" value="1"/>
</dbReference>
<keyword evidence="4" id="KW-0378">Hydrolase</keyword>
<dbReference type="GO" id="GO:0005737">
    <property type="term" value="C:cytoplasm"/>
    <property type="evidence" value="ECO:0007669"/>
    <property type="project" value="TreeGrafter"/>
</dbReference>
<comment type="similarity">
    <text evidence="1 7">Belongs to the peptidase C14A family.</text>
</comment>
<keyword evidence="5" id="KW-0788">Thiol protease</keyword>
<dbReference type="InterPro" id="IPR002398">
    <property type="entry name" value="Pept_C14"/>
</dbReference>
<dbReference type="InterPro" id="IPR029030">
    <property type="entry name" value="Caspase-like_dom_sf"/>
</dbReference>
<evidence type="ECO:0000256" key="6">
    <source>
        <dbReference type="ARBA" id="ARBA00023145"/>
    </source>
</evidence>
<dbReference type="InterPro" id="IPR016129">
    <property type="entry name" value="Caspase_his_AS"/>
</dbReference>
<dbReference type="AlphaFoldDB" id="A0A1W0WUY7"/>
<evidence type="ECO:0000256" key="1">
    <source>
        <dbReference type="ARBA" id="ARBA00010134"/>
    </source>
</evidence>
<dbReference type="GO" id="GO:0006508">
    <property type="term" value="P:proteolysis"/>
    <property type="evidence" value="ECO:0007669"/>
    <property type="project" value="UniProtKB-KW"/>
</dbReference>
<dbReference type="SMART" id="SM00115">
    <property type="entry name" value="CASc"/>
    <property type="match status" value="1"/>
</dbReference>
<comment type="caution">
    <text evidence="11">The sequence shown here is derived from an EMBL/GenBank/DDBJ whole genome shotgun (WGS) entry which is preliminary data.</text>
</comment>
<dbReference type="GO" id="GO:0045751">
    <property type="term" value="P:negative regulation of Toll signaling pathway"/>
    <property type="evidence" value="ECO:0007669"/>
    <property type="project" value="UniProtKB-ARBA"/>
</dbReference>
<feature type="domain" description="Caspase family p10" evidence="9">
    <location>
        <begin position="252"/>
        <end position="358"/>
    </location>
</feature>
<feature type="domain" description="Caspase family p20" evidence="10">
    <location>
        <begin position="109"/>
        <end position="229"/>
    </location>
</feature>
<accession>A0A1W0WUY7</accession>
<dbReference type="Pfam" id="PF00656">
    <property type="entry name" value="Peptidase_C14"/>
    <property type="match status" value="1"/>
</dbReference>
<dbReference type="PANTHER" id="PTHR10454:SF232">
    <property type="entry name" value="AT03047P-RELATED"/>
    <property type="match status" value="1"/>
</dbReference>